<organism evidence="11 12">
    <name type="scientific">Sanguibacter gelidistatuariae</name>
    <dbReference type="NCBI Taxonomy" id="1814289"/>
    <lineage>
        <taxon>Bacteria</taxon>
        <taxon>Bacillati</taxon>
        <taxon>Actinomycetota</taxon>
        <taxon>Actinomycetes</taxon>
        <taxon>Micrococcales</taxon>
        <taxon>Sanguibacteraceae</taxon>
        <taxon>Sanguibacter</taxon>
    </lineage>
</organism>
<evidence type="ECO:0000256" key="1">
    <source>
        <dbReference type="ARBA" id="ARBA00001947"/>
    </source>
</evidence>
<gene>
    <name evidence="11" type="ORF">SAMN05216410_0735</name>
</gene>
<evidence type="ECO:0000256" key="4">
    <source>
        <dbReference type="ARBA" id="ARBA00022670"/>
    </source>
</evidence>
<evidence type="ECO:0000256" key="2">
    <source>
        <dbReference type="ARBA" id="ARBA00008290"/>
    </source>
</evidence>
<comment type="similarity">
    <text evidence="2 9">Belongs to the peptidase M18 family.</text>
</comment>
<accession>A0A1G6H598</accession>
<evidence type="ECO:0000256" key="6">
    <source>
        <dbReference type="ARBA" id="ARBA00022801"/>
    </source>
</evidence>
<dbReference type="Pfam" id="PF02127">
    <property type="entry name" value="Peptidase_M18"/>
    <property type="match status" value="1"/>
</dbReference>
<dbReference type="Gene3D" id="2.30.250.10">
    <property type="entry name" value="Aminopeptidase i, Domain 2"/>
    <property type="match status" value="1"/>
</dbReference>
<dbReference type="PANTHER" id="PTHR28570:SF3">
    <property type="entry name" value="ASPARTYL AMINOPEPTIDASE"/>
    <property type="match status" value="1"/>
</dbReference>
<reference evidence="11 12" key="1">
    <citation type="submission" date="2016-09" db="EMBL/GenBank/DDBJ databases">
        <authorList>
            <person name="Capua I."/>
            <person name="De Benedictis P."/>
            <person name="Joannis T."/>
            <person name="Lombin L.H."/>
            <person name="Cattoli G."/>
        </authorList>
    </citation>
    <scope>NUCLEOTIDE SEQUENCE [LARGE SCALE GENOMIC DNA]</scope>
    <source>
        <strain evidence="11 12">ISLP-3</strain>
    </source>
</reference>
<keyword evidence="3 9" id="KW-0031">Aminopeptidase</keyword>
<dbReference type="PANTHER" id="PTHR28570">
    <property type="entry name" value="ASPARTYL AMINOPEPTIDASE"/>
    <property type="match status" value="1"/>
</dbReference>
<protein>
    <recommendedName>
        <fullName evidence="10">M18 family aminopeptidase</fullName>
        <ecNumber evidence="10">3.4.11.-</ecNumber>
    </recommendedName>
</protein>
<dbReference type="STRING" id="1814289.SAMN05216410_0735"/>
<evidence type="ECO:0000256" key="5">
    <source>
        <dbReference type="ARBA" id="ARBA00022723"/>
    </source>
</evidence>
<dbReference type="EMBL" id="FMYH01000001">
    <property type="protein sequence ID" value="SDB89284.1"/>
    <property type="molecule type" value="Genomic_DNA"/>
</dbReference>
<evidence type="ECO:0000256" key="9">
    <source>
        <dbReference type="RuleBase" id="RU004386"/>
    </source>
</evidence>
<evidence type="ECO:0000256" key="8">
    <source>
        <dbReference type="ARBA" id="ARBA00023049"/>
    </source>
</evidence>
<keyword evidence="8 9" id="KW-0482">Metalloprotease</keyword>
<dbReference type="NCBIfam" id="NF002759">
    <property type="entry name" value="PRK02813.1"/>
    <property type="match status" value="1"/>
</dbReference>
<sequence length="447" mass="46211">MAPAPDYIDDLSRYITASPSSYHAAAEAARILDAAGFTRLDEAQEWTSTVGSRYIVRDGAIIAWVQPAAAGPTTPFRILGAHTDSPGFKLKPRPTIGSHGWLQAGVEVYGGPLLNSWLDRELELAGRLVTRDGREHLVRTGPFLRIPQLAIHLDRDANAGLTLDRQRHTAPVFGVGDRSQADLVGHLAGLAGLRGEDVAGYDVLTADTAAPTRFGIDGDLFAAGRMDNLTSVFAGLTALVATAASVANTADDAAPTPGGAPGAAAHISVLAAFDHEELGSESRSGASGPLLDDVLTRIGATLGASAAHRLQAYASSWCLSADAGHSVHPNYSEKHDGANQPIAGGGPLLKINANQRYATDAHGAALWAATCEAAGVAYQEFVSNNTVPCGSTIGPLTATRLGIRTVDVGVPLLSMHSARELAHTGDLVALASAVTAFFAGATAATSR</sequence>
<evidence type="ECO:0000313" key="11">
    <source>
        <dbReference type="EMBL" id="SDB89284.1"/>
    </source>
</evidence>
<keyword evidence="12" id="KW-1185">Reference proteome</keyword>
<dbReference type="EC" id="3.4.11.-" evidence="10"/>
<dbReference type="InterPro" id="IPR001948">
    <property type="entry name" value="Peptidase_M18"/>
</dbReference>
<dbReference type="Proteomes" id="UP000199039">
    <property type="component" value="Unassembled WGS sequence"/>
</dbReference>
<evidence type="ECO:0000256" key="3">
    <source>
        <dbReference type="ARBA" id="ARBA00022438"/>
    </source>
</evidence>
<dbReference type="OrthoDB" id="5288740at2"/>
<comment type="cofactor">
    <cofactor evidence="1 10">
        <name>Zn(2+)</name>
        <dbReference type="ChEBI" id="CHEBI:29105"/>
    </cofactor>
</comment>
<dbReference type="GO" id="GO:0008270">
    <property type="term" value="F:zinc ion binding"/>
    <property type="evidence" value="ECO:0007669"/>
    <property type="project" value="InterPro"/>
</dbReference>
<name>A0A1G6H598_9MICO</name>
<dbReference type="GO" id="GO:0005737">
    <property type="term" value="C:cytoplasm"/>
    <property type="evidence" value="ECO:0007669"/>
    <property type="project" value="UniProtKB-ARBA"/>
</dbReference>
<dbReference type="InterPro" id="IPR023358">
    <property type="entry name" value="Peptidase_M18_dom2"/>
</dbReference>
<keyword evidence="4 9" id="KW-0645">Protease</keyword>
<dbReference type="GO" id="GO:0006508">
    <property type="term" value="P:proteolysis"/>
    <property type="evidence" value="ECO:0007669"/>
    <property type="project" value="UniProtKB-KW"/>
</dbReference>
<dbReference type="PRINTS" id="PR00932">
    <property type="entry name" value="AMINO1PTASE"/>
</dbReference>
<keyword evidence="6 9" id="KW-0378">Hydrolase</keyword>
<dbReference type="GO" id="GO:0008237">
    <property type="term" value="F:metallopeptidase activity"/>
    <property type="evidence" value="ECO:0007669"/>
    <property type="project" value="UniProtKB-KW"/>
</dbReference>
<keyword evidence="7 9" id="KW-0862">Zinc</keyword>
<dbReference type="GO" id="GO:0004177">
    <property type="term" value="F:aminopeptidase activity"/>
    <property type="evidence" value="ECO:0007669"/>
    <property type="project" value="UniProtKB-KW"/>
</dbReference>
<dbReference type="AlphaFoldDB" id="A0A1G6H598"/>
<proteinExistence type="inferred from homology"/>
<dbReference type="SUPFAM" id="SSF101821">
    <property type="entry name" value="Aminopeptidase/glucanase lid domain"/>
    <property type="match status" value="1"/>
</dbReference>
<dbReference type="SUPFAM" id="SSF53187">
    <property type="entry name" value="Zn-dependent exopeptidases"/>
    <property type="match status" value="1"/>
</dbReference>
<keyword evidence="5 9" id="KW-0479">Metal-binding</keyword>
<evidence type="ECO:0000313" key="12">
    <source>
        <dbReference type="Proteomes" id="UP000199039"/>
    </source>
</evidence>
<evidence type="ECO:0000256" key="7">
    <source>
        <dbReference type="ARBA" id="ARBA00022833"/>
    </source>
</evidence>
<dbReference type="RefSeq" id="WP_093180854.1">
    <property type="nucleotide sequence ID" value="NZ_FMYH01000001.1"/>
</dbReference>
<evidence type="ECO:0000256" key="10">
    <source>
        <dbReference type="RuleBase" id="RU004387"/>
    </source>
</evidence>
<dbReference type="Gene3D" id="3.40.630.10">
    <property type="entry name" value="Zn peptidases"/>
    <property type="match status" value="1"/>
</dbReference>